<protein>
    <submittedName>
        <fullName evidence="1">Uncharacterized protein</fullName>
    </submittedName>
</protein>
<accession>A0A934HSG9</accession>
<organism evidence="1 2">
    <name type="scientific">Clostridium aciditolerans</name>
    <dbReference type="NCBI Taxonomy" id="339861"/>
    <lineage>
        <taxon>Bacteria</taxon>
        <taxon>Bacillati</taxon>
        <taxon>Bacillota</taxon>
        <taxon>Clostridia</taxon>
        <taxon>Eubacteriales</taxon>
        <taxon>Clostridiaceae</taxon>
        <taxon>Clostridium</taxon>
    </lineage>
</organism>
<gene>
    <name evidence="1" type="ORF">I6U51_07110</name>
</gene>
<keyword evidence="2" id="KW-1185">Reference proteome</keyword>
<sequence>MKREVCIFSNKKSCNDCGECEKCDLNANKKCNNCGKCLEMEGYDMKAIKIDEIIEDDLDSKEAKIELENNKEFVAPTTSENDMKEVEEEFEQREELYDEYIDDYEVIKEKEDEDVWNDNIEYIDDIDGLNELLEDEDKLKELTSEEFPGFIRFKGRNDYN</sequence>
<reference evidence="1" key="1">
    <citation type="submission" date="2020-12" db="EMBL/GenBank/DDBJ databases">
        <title>Clostridium thailandense sp. nov., a novel acetogenic bacterium isolated from peat land soil in Thailand.</title>
        <authorList>
            <person name="Chaikitkaew S."/>
            <person name="Birkeland N.K."/>
        </authorList>
    </citation>
    <scope>NUCLEOTIDE SEQUENCE</scope>
    <source>
        <strain evidence="1">DSM 17425</strain>
    </source>
</reference>
<dbReference type="AlphaFoldDB" id="A0A934HSG9"/>
<evidence type="ECO:0000313" key="2">
    <source>
        <dbReference type="Proteomes" id="UP000622687"/>
    </source>
</evidence>
<proteinExistence type="predicted"/>
<dbReference type="EMBL" id="JAEEGB010000006">
    <property type="protein sequence ID" value="MBI6872478.1"/>
    <property type="molecule type" value="Genomic_DNA"/>
</dbReference>
<dbReference type="Proteomes" id="UP000622687">
    <property type="component" value="Unassembled WGS sequence"/>
</dbReference>
<comment type="caution">
    <text evidence="1">The sequence shown here is derived from an EMBL/GenBank/DDBJ whole genome shotgun (WGS) entry which is preliminary data.</text>
</comment>
<evidence type="ECO:0000313" key="1">
    <source>
        <dbReference type="EMBL" id="MBI6872478.1"/>
    </source>
</evidence>
<name>A0A934HSG9_9CLOT</name>
<dbReference type="RefSeq" id="WP_211141973.1">
    <property type="nucleotide sequence ID" value="NZ_JAEEGB010000006.1"/>
</dbReference>